<evidence type="ECO:0000313" key="2">
    <source>
        <dbReference type="Proteomes" id="UP000834106"/>
    </source>
</evidence>
<reference evidence="1" key="1">
    <citation type="submission" date="2023-05" db="EMBL/GenBank/DDBJ databases">
        <authorList>
            <person name="Huff M."/>
        </authorList>
    </citation>
    <scope>NUCLEOTIDE SEQUENCE</scope>
</reference>
<protein>
    <submittedName>
        <fullName evidence="1">Uncharacterized protein</fullName>
    </submittedName>
</protein>
<dbReference type="Proteomes" id="UP000834106">
    <property type="component" value="Chromosome 1"/>
</dbReference>
<gene>
    <name evidence="1" type="ORF">FPE_LOCUS613</name>
</gene>
<evidence type="ECO:0000313" key="1">
    <source>
        <dbReference type="EMBL" id="CAI9753182.1"/>
    </source>
</evidence>
<dbReference type="EMBL" id="OU503036">
    <property type="protein sequence ID" value="CAI9753182.1"/>
    <property type="molecule type" value="Genomic_DNA"/>
</dbReference>
<organism evidence="1 2">
    <name type="scientific">Fraxinus pennsylvanica</name>
    <dbReference type="NCBI Taxonomy" id="56036"/>
    <lineage>
        <taxon>Eukaryota</taxon>
        <taxon>Viridiplantae</taxon>
        <taxon>Streptophyta</taxon>
        <taxon>Embryophyta</taxon>
        <taxon>Tracheophyta</taxon>
        <taxon>Spermatophyta</taxon>
        <taxon>Magnoliopsida</taxon>
        <taxon>eudicotyledons</taxon>
        <taxon>Gunneridae</taxon>
        <taxon>Pentapetalae</taxon>
        <taxon>asterids</taxon>
        <taxon>lamiids</taxon>
        <taxon>Lamiales</taxon>
        <taxon>Oleaceae</taxon>
        <taxon>Oleeae</taxon>
        <taxon>Fraxinus</taxon>
    </lineage>
</organism>
<name>A0AAD1YLB5_9LAMI</name>
<accession>A0AAD1YLB5</accession>
<keyword evidence="2" id="KW-1185">Reference proteome</keyword>
<proteinExistence type="predicted"/>
<sequence length="171" mass="19607">MVVLFYVIIKKERANNEVQIFFEGCLQLLLRNAWERKTHYPRQLTRALFFGNTPPDQVQDKGVWFTSYIDVPKYRRSVLTSGMFPSGKTYDETSEQDHETVTTELVENGKEASTGNGLQLIDYPIVPTQSSEAEVSALPLERCMRIVPHDQNTGLSWSLRKPRCMCSLSIM</sequence>
<dbReference type="AlphaFoldDB" id="A0AAD1YLB5"/>